<dbReference type="PANTHER" id="PTHR43798">
    <property type="entry name" value="MONOACYLGLYCEROL LIPASE"/>
    <property type="match status" value="1"/>
</dbReference>
<accession>A0A2H0WTB8</accession>
<reference evidence="3" key="1">
    <citation type="submission" date="2017-09" db="EMBL/GenBank/DDBJ databases">
        <title>Depth-based differentiation of microbial function through sediment-hosted aquifers and enrichment of novel symbionts in the deep terrestrial subsurface.</title>
        <authorList>
            <person name="Probst A.J."/>
            <person name="Ladd B."/>
            <person name="Jarett J.K."/>
            <person name="Geller-Mcgrath D.E."/>
            <person name="Sieber C.M.K."/>
            <person name="Emerson J.B."/>
            <person name="Anantharaman K."/>
            <person name="Thomas B.C."/>
            <person name="Malmstrom R."/>
            <person name="Stieglmeier M."/>
            <person name="Klingl A."/>
            <person name="Woyke T."/>
            <person name="Ryan C.M."/>
            <person name="Banfield J.F."/>
        </authorList>
    </citation>
    <scope>NUCLEOTIDE SEQUENCE [LARGE SCALE GENOMIC DNA]</scope>
</reference>
<dbReference type="InterPro" id="IPR029058">
    <property type="entry name" value="AB_hydrolase_fold"/>
</dbReference>
<comment type="caution">
    <text evidence="2">The sequence shown here is derived from an EMBL/GenBank/DDBJ whole genome shotgun (WGS) entry which is preliminary data.</text>
</comment>
<dbReference type="Proteomes" id="UP000231198">
    <property type="component" value="Unassembled WGS sequence"/>
</dbReference>
<evidence type="ECO:0000313" key="3">
    <source>
        <dbReference type="Proteomes" id="UP000231198"/>
    </source>
</evidence>
<dbReference type="SUPFAM" id="SSF53474">
    <property type="entry name" value="alpha/beta-Hydrolases"/>
    <property type="match status" value="1"/>
</dbReference>
<name>A0A2H0WTB8_9BACT</name>
<dbReference type="PANTHER" id="PTHR43798:SF33">
    <property type="entry name" value="HYDROLASE, PUTATIVE (AFU_ORTHOLOGUE AFUA_2G14860)-RELATED"/>
    <property type="match status" value="1"/>
</dbReference>
<dbReference type="EMBL" id="PEZG01000026">
    <property type="protein sequence ID" value="PIS15896.1"/>
    <property type="molecule type" value="Genomic_DNA"/>
</dbReference>
<evidence type="ECO:0000259" key="1">
    <source>
        <dbReference type="Pfam" id="PF12697"/>
    </source>
</evidence>
<dbReference type="InterPro" id="IPR050266">
    <property type="entry name" value="AB_hydrolase_sf"/>
</dbReference>
<sequence>MRLRKHFYTNSYGRMAYYTAGSGEPLFFLHGGLLGALTFKKLLEKLSEQYHVIAPDIPGFGSSPLPRDVWGLPEYANFFNTFLRELDLKRVGLIGYSFGGGIALHMSVANPNVSRLILIDSAGITHHSLLDALYVVSVNEATIDLVRYGKVKTTLVVGKIFFQNLAQNLFSISRLVKIGRKVVSTNFSHFHKVTVPTLILWGEKDDIFPKKYAEEFYRRIPNSKLILIEGNHCWPLYDPDELYEHILHFIRHVRTDYFSLKE</sequence>
<evidence type="ECO:0000313" key="2">
    <source>
        <dbReference type="EMBL" id="PIS15896.1"/>
    </source>
</evidence>
<dbReference type="GO" id="GO:0016020">
    <property type="term" value="C:membrane"/>
    <property type="evidence" value="ECO:0007669"/>
    <property type="project" value="TreeGrafter"/>
</dbReference>
<proteinExistence type="predicted"/>
<feature type="domain" description="AB hydrolase-1" evidence="1">
    <location>
        <begin position="26"/>
        <end position="243"/>
    </location>
</feature>
<gene>
    <name evidence="2" type="ORF">COT62_01155</name>
</gene>
<dbReference type="InterPro" id="IPR000073">
    <property type="entry name" value="AB_hydrolase_1"/>
</dbReference>
<dbReference type="Gene3D" id="3.40.50.1820">
    <property type="entry name" value="alpha/beta hydrolase"/>
    <property type="match status" value="1"/>
</dbReference>
<dbReference type="PRINTS" id="PR00111">
    <property type="entry name" value="ABHYDROLASE"/>
</dbReference>
<protein>
    <recommendedName>
        <fullName evidence="1">AB hydrolase-1 domain-containing protein</fullName>
    </recommendedName>
</protein>
<dbReference type="AlphaFoldDB" id="A0A2H0WTB8"/>
<dbReference type="Pfam" id="PF12697">
    <property type="entry name" value="Abhydrolase_6"/>
    <property type="match status" value="1"/>
</dbReference>
<organism evidence="2 3">
    <name type="scientific">Candidatus Roizmanbacteria bacterium CG09_land_8_20_14_0_10_41_9</name>
    <dbReference type="NCBI Taxonomy" id="1974850"/>
    <lineage>
        <taxon>Bacteria</taxon>
        <taxon>Candidatus Roizmaniibacteriota</taxon>
    </lineage>
</organism>